<dbReference type="EMBL" id="BPVZ01000272">
    <property type="protein sequence ID" value="GKV48837.1"/>
    <property type="molecule type" value="Genomic_DNA"/>
</dbReference>
<keyword evidence="1" id="KW-0812">Transmembrane</keyword>
<evidence type="ECO:0000313" key="3">
    <source>
        <dbReference type="Proteomes" id="UP001054252"/>
    </source>
</evidence>
<keyword evidence="3" id="KW-1185">Reference proteome</keyword>
<evidence type="ECO:0000256" key="1">
    <source>
        <dbReference type="SAM" id="Phobius"/>
    </source>
</evidence>
<accession>A0AAV5MK58</accession>
<feature type="transmembrane region" description="Helical" evidence="1">
    <location>
        <begin position="38"/>
        <end position="59"/>
    </location>
</feature>
<reference evidence="2 3" key="1">
    <citation type="journal article" date="2021" name="Commun. Biol.">
        <title>The genome of Shorea leprosula (Dipterocarpaceae) highlights the ecological relevance of drought in aseasonal tropical rainforests.</title>
        <authorList>
            <person name="Ng K.K.S."/>
            <person name="Kobayashi M.J."/>
            <person name="Fawcett J.A."/>
            <person name="Hatakeyama M."/>
            <person name="Paape T."/>
            <person name="Ng C.H."/>
            <person name="Ang C.C."/>
            <person name="Tnah L.H."/>
            <person name="Lee C.T."/>
            <person name="Nishiyama T."/>
            <person name="Sese J."/>
            <person name="O'Brien M.J."/>
            <person name="Copetti D."/>
            <person name="Mohd Noor M.I."/>
            <person name="Ong R.C."/>
            <person name="Putra M."/>
            <person name="Sireger I.Z."/>
            <person name="Indrioko S."/>
            <person name="Kosugi Y."/>
            <person name="Izuno A."/>
            <person name="Isagi Y."/>
            <person name="Lee S.L."/>
            <person name="Shimizu K.K."/>
        </authorList>
    </citation>
    <scope>NUCLEOTIDE SEQUENCE [LARGE SCALE GENOMIC DNA]</scope>
    <source>
        <strain evidence="2">214</strain>
    </source>
</reference>
<evidence type="ECO:0000313" key="2">
    <source>
        <dbReference type="EMBL" id="GKV48837.1"/>
    </source>
</evidence>
<sequence length="84" mass="8990">MCDHVKVKGTAITHALPVHTVGILREKKGLGVEREKHWCSFLKVSITCCTLLLPCFGAALPSFHFAATCAAFFPFAASCAALTP</sequence>
<keyword evidence="1" id="KW-1133">Transmembrane helix</keyword>
<protein>
    <submittedName>
        <fullName evidence="2">Uncharacterized protein</fullName>
    </submittedName>
</protein>
<dbReference type="Proteomes" id="UP001054252">
    <property type="component" value="Unassembled WGS sequence"/>
</dbReference>
<organism evidence="2 3">
    <name type="scientific">Rubroshorea leprosula</name>
    <dbReference type="NCBI Taxonomy" id="152421"/>
    <lineage>
        <taxon>Eukaryota</taxon>
        <taxon>Viridiplantae</taxon>
        <taxon>Streptophyta</taxon>
        <taxon>Embryophyta</taxon>
        <taxon>Tracheophyta</taxon>
        <taxon>Spermatophyta</taxon>
        <taxon>Magnoliopsida</taxon>
        <taxon>eudicotyledons</taxon>
        <taxon>Gunneridae</taxon>
        <taxon>Pentapetalae</taxon>
        <taxon>rosids</taxon>
        <taxon>malvids</taxon>
        <taxon>Malvales</taxon>
        <taxon>Dipterocarpaceae</taxon>
        <taxon>Rubroshorea</taxon>
    </lineage>
</organism>
<gene>
    <name evidence="2" type="ORF">SLEP1_g55628</name>
</gene>
<comment type="caution">
    <text evidence="2">The sequence shown here is derived from an EMBL/GenBank/DDBJ whole genome shotgun (WGS) entry which is preliminary data.</text>
</comment>
<keyword evidence="1" id="KW-0472">Membrane</keyword>
<proteinExistence type="predicted"/>
<name>A0AAV5MK58_9ROSI</name>
<dbReference type="AlphaFoldDB" id="A0AAV5MK58"/>